<dbReference type="SUPFAM" id="SSF48371">
    <property type="entry name" value="ARM repeat"/>
    <property type="match status" value="2"/>
</dbReference>
<sequence>MQTPEDHSSSQQELSKPSASDKRVIIIGIMGDALKTSTEGMGLVEELNKQCLVCMNYLMTNLASSTTPTHHNRNQLNEQSGHQQTETQNLELKYLLYIYVNIDRLLERSKNNSYSDNPSDLARFFLYCMEHIEQHAKFNSVYGANITKLIYYLKIVAMYLNYQAHSFHGQLLSLNEKDITVHAQSIYKVCVRFLTNYSGNVKLVAVTLVTLSQCAKFLNDSDFNTVFRIFCTYLDYRAKEMLNLSQQEHSQSNSHSSPKMQRELFDSLVKSTTNLFVCRNASQDQKRKLILSVMTTGSILFDSLKLREFDTISKDNIRQSISIIDQILRYCSSIYLFVSQILEKSKQNNIEENTTLISEFLREYAQNKLDEKEETERFTLLTSLVSWVLHEKPTRDVLTPLLDISWKILDKIFSHPNSVLSTIYCLISVQIASYMETYDKRDEYVEFILYNILRAKIFLIPEIIDALNKKLDLNELKFILSEYQKSTLYSYMYLVVNNLVTIPRHNPSRYINFVYDFSSELSNIFSQAFSKNRTSKGPSLIDELVSMEDLKYHLKNISSLLLVFILKVYSNNSKLMNASQSLAQIEKNEQISSENVIQIIKIFANTEFMKDLDSVSLYTQFLNKIIQYHQNIISDFISSSTIFKPLLTQLATSAGNMVFLSSIYFYLNFFTSLVQSKQYHEDLFKPHVIPFMFKCLLNSNKQIVQQAHHLFITFFSENYKIRNLILPHYLKIVCDKKYSGTNSLVQSIFCNSFHFIFNHIKDPKLIEYSLEQIEKLINHANESSQKHLTKQLIILLFQSSQTIEYSHLPILFALLKRVLTTDKQLPLSSLLRDFYHIVNSCIDYVRRDDCVQFYLELSKVMM</sequence>
<evidence type="ECO:0000313" key="2">
    <source>
        <dbReference type="Proteomes" id="UP000444721"/>
    </source>
</evidence>
<dbReference type="VEuPathDB" id="AmoebaDB:FDP41_001717"/>
<comment type="caution">
    <text evidence="1">The sequence shown here is derived from an EMBL/GenBank/DDBJ whole genome shotgun (WGS) entry which is preliminary data.</text>
</comment>
<name>A0A6A5BYG2_NAEFO</name>
<dbReference type="VEuPathDB" id="AmoebaDB:NfTy_054820"/>
<dbReference type="OrthoDB" id="10316493at2759"/>
<keyword evidence="2" id="KW-1185">Reference proteome</keyword>
<dbReference type="RefSeq" id="XP_044564087.1">
    <property type="nucleotide sequence ID" value="XM_044704832.1"/>
</dbReference>
<organism evidence="1 2">
    <name type="scientific">Naegleria fowleri</name>
    <name type="common">Brain eating amoeba</name>
    <dbReference type="NCBI Taxonomy" id="5763"/>
    <lineage>
        <taxon>Eukaryota</taxon>
        <taxon>Discoba</taxon>
        <taxon>Heterolobosea</taxon>
        <taxon>Tetramitia</taxon>
        <taxon>Eutetramitia</taxon>
        <taxon>Vahlkampfiidae</taxon>
        <taxon>Naegleria</taxon>
    </lineage>
</organism>
<dbReference type="VEuPathDB" id="AmoebaDB:NF0036160"/>
<gene>
    <name evidence="1" type="ORF">FDP41_001717</name>
</gene>
<dbReference type="AlphaFoldDB" id="A0A6A5BYG2"/>
<dbReference type="GeneID" id="68108935"/>
<dbReference type="InterPro" id="IPR016024">
    <property type="entry name" value="ARM-type_fold"/>
</dbReference>
<accession>A0A6A5BYG2</accession>
<dbReference type="EMBL" id="VFQX01000027">
    <property type="protein sequence ID" value="KAF0979374.1"/>
    <property type="molecule type" value="Genomic_DNA"/>
</dbReference>
<dbReference type="Proteomes" id="UP000444721">
    <property type="component" value="Unassembled WGS sequence"/>
</dbReference>
<proteinExistence type="predicted"/>
<evidence type="ECO:0000313" key="1">
    <source>
        <dbReference type="EMBL" id="KAF0979374.1"/>
    </source>
</evidence>
<protein>
    <submittedName>
        <fullName evidence="1">Uncharacterized protein</fullName>
    </submittedName>
</protein>
<reference evidence="1 2" key="1">
    <citation type="journal article" date="2019" name="Sci. Rep.">
        <title>Nanopore sequencing improves the draft genome of the human pathogenic amoeba Naegleria fowleri.</title>
        <authorList>
            <person name="Liechti N."/>
            <person name="Schurch N."/>
            <person name="Bruggmann R."/>
            <person name="Wittwer M."/>
        </authorList>
    </citation>
    <scope>NUCLEOTIDE SEQUENCE [LARGE SCALE GENOMIC DNA]</scope>
    <source>
        <strain evidence="1 2">ATCC 30894</strain>
    </source>
</reference>